<evidence type="ECO:0000313" key="2">
    <source>
        <dbReference type="EMBL" id="KAK9102908.1"/>
    </source>
</evidence>
<name>A0AAP0F7K9_9MAGN</name>
<feature type="compositionally biased region" description="Basic and acidic residues" evidence="1">
    <location>
        <begin position="1"/>
        <end position="19"/>
    </location>
</feature>
<evidence type="ECO:0000313" key="3">
    <source>
        <dbReference type="Proteomes" id="UP001417504"/>
    </source>
</evidence>
<feature type="region of interest" description="Disordered" evidence="1">
    <location>
        <begin position="1"/>
        <end position="20"/>
    </location>
</feature>
<dbReference type="EMBL" id="JBBNAE010000008">
    <property type="protein sequence ID" value="KAK9102908.1"/>
    <property type="molecule type" value="Genomic_DNA"/>
</dbReference>
<dbReference type="Proteomes" id="UP001417504">
    <property type="component" value="Unassembled WGS sequence"/>
</dbReference>
<accession>A0AAP0F7K9</accession>
<keyword evidence="3" id="KW-1185">Reference proteome</keyword>
<evidence type="ECO:0000256" key="1">
    <source>
        <dbReference type="SAM" id="MobiDB-lite"/>
    </source>
</evidence>
<proteinExistence type="predicted"/>
<gene>
    <name evidence="2" type="ORF">Sjap_020162</name>
</gene>
<comment type="caution">
    <text evidence="2">The sequence shown here is derived from an EMBL/GenBank/DDBJ whole genome shotgun (WGS) entry which is preliminary data.</text>
</comment>
<organism evidence="2 3">
    <name type="scientific">Stephania japonica</name>
    <dbReference type="NCBI Taxonomy" id="461633"/>
    <lineage>
        <taxon>Eukaryota</taxon>
        <taxon>Viridiplantae</taxon>
        <taxon>Streptophyta</taxon>
        <taxon>Embryophyta</taxon>
        <taxon>Tracheophyta</taxon>
        <taxon>Spermatophyta</taxon>
        <taxon>Magnoliopsida</taxon>
        <taxon>Ranunculales</taxon>
        <taxon>Menispermaceae</taxon>
        <taxon>Menispermoideae</taxon>
        <taxon>Cissampelideae</taxon>
        <taxon>Stephania</taxon>
    </lineage>
</organism>
<reference evidence="2 3" key="1">
    <citation type="submission" date="2024-01" db="EMBL/GenBank/DDBJ databases">
        <title>Genome assemblies of Stephania.</title>
        <authorList>
            <person name="Yang L."/>
        </authorList>
    </citation>
    <scope>NUCLEOTIDE SEQUENCE [LARGE SCALE GENOMIC DNA]</scope>
    <source>
        <strain evidence="2">QJT</strain>
        <tissue evidence="2">Leaf</tissue>
    </source>
</reference>
<dbReference type="AlphaFoldDB" id="A0AAP0F7K9"/>
<sequence length="146" mass="16388">MPRDVKHTRDDDKHGKDKPSTLQKKPIVIWTPLLHDQFLVPIDTLGIESKNVLGLPQGCFQPSRHATWQPLSQSLASKMVKTSLAKMARPWEFAQSTATRVRGVKNPRQGESVWDAESDVVGTKAYGATLRCLKQRPRAHTMRAPP</sequence>
<protein>
    <submittedName>
        <fullName evidence="2">Uncharacterized protein</fullName>
    </submittedName>
</protein>